<evidence type="ECO:0000259" key="11">
    <source>
        <dbReference type="Pfam" id="PF19310"/>
    </source>
</evidence>
<keyword evidence="2 9" id="KW-0645">Protease</keyword>
<organism evidence="12 13">
    <name type="scientific">Pegethrix bostrychoides GSE-TBD4-15B</name>
    <dbReference type="NCBI Taxonomy" id="2839662"/>
    <lineage>
        <taxon>Bacteria</taxon>
        <taxon>Bacillati</taxon>
        <taxon>Cyanobacteriota</taxon>
        <taxon>Cyanophyceae</taxon>
        <taxon>Oculatellales</taxon>
        <taxon>Oculatellaceae</taxon>
        <taxon>Pegethrix</taxon>
    </lineage>
</organism>
<evidence type="ECO:0000256" key="3">
    <source>
        <dbReference type="ARBA" id="ARBA00022723"/>
    </source>
</evidence>
<dbReference type="InterPro" id="IPR045090">
    <property type="entry name" value="Pept_M3A_M3B"/>
</dbReference>
<keyword evidence="3 9" id="KW-0479">Metal-binding</keyword>
<keyword evidence="4 9" id="KW-0378">Hydrolase</keyword>
<dbReference type="GO" id="GO:0004222">
    <property type="term" value="F:metalloendopeptidase activity"/>
    <property type="evidence" value="ECO:0007669"/>
    <property type="project" value="UniProtKB-EC"/>
</dbReference>
<comment type="caution">
    <text evidence="12">The sequence shown here is derived from an EMBL/GenBank/DDBJ whole genome shotgun (WGS) entry which is preliminary data.</text>
</comment>
<protein>
    <recommendedName>
        <fullName evidence="8">oligopeptidase A</fullName>
        <ecNumber evidence="8">3.4.24.70</ecNumber>
    </recommendedName>
</protein>
<evidence type="ECO:0000259" key="10">
    <source>
        <dbReference type="Pfam" id="PF01432"/>
    </source>
</evidence>
<evidence type="ECO:0000256" key="8">
    <source>
        <dbReference type="ARBA" id="ARBA00026100"/>
    </source>
</evidence>
<keyword evidence="6 9" id="KW-0482">Metalloprotease</keyword>
<reference evidence="12" key="1">
    <citation type="submission" date="2021-05" db="EMBL/GenBank/DDBJ databases">
        <authorList>
            <person name="Pietrasiak N."/>
            <person name="Ward R."/>
            <person name="Stajich J.E."/>
            <person name="Kurbessoian T."/>
        </authorList>
    </citation>
    <scope>NUCLEOTIDE SEQUENCE</scope>
    <source>
        <strain evidence="12">GSE-TBD4-15B</strain>
    </source>
</reference>
<dbReference type="Gene3D" id="1.10.1370.10">
    <property type="entry name" value="Neurolysin, domain 3"/>
    <property type="match status" value="1"/>
</dbReference>
<dbReference type="FunFam" id="3.40.390.10:FF:000009">
    <property type="entry name" value="Oligopeptidase A"/>
    <property type="match status" value="1"/>
</dbReference>
<comment type="cofactor">
    <cofactor evidence="9">
        <name>Zn(2+)</name>
        <dbReference type="ChEBI" id="CHEBI:29105"/>
    </cofactor>
    <text evidence="9">Binds 1 zinc ion.</text>
</comment>
<sequence>MNTVASDIAAADSQNTAQNPLLIGMGLPPFEQIQPDQVEPAMMQLLQELEVALSALEANINPSWPGLVRPLEQIEERLSWSWGIVGHLMGVKNSPELRQAYEAMQPKVVKFATRLNQSQPIYTGFKALRQSDDWHQFDSSQQRIVAAAIRDAELSGVGLEGEAKARYNAIQLELAELSTKFSNNVLDATKAFSLTLTDPDDVAGLPPSALSLAAQSARAAGEESAKPEAGPWRITLDMPSYLPFMQHSRRRDLREKLYRVFISRASSGELNNAPLIERILELRQEQAKLLGYGSYAEVSLAAKMAPSVESVEKLLEELRQASYAAAQEDLSTLQAYAASEGETEPLQPWDVSFWAERQREAKFDFNAEELRPYFPLEQVLNGLFDLSQRIFGVTITAADGEAPIWHPDVRYFRVADESGEIAHFYLDPYSRPAEKRGGAWMDECISRAQENGTENGKVQLPVAYLVCNQTPPVDDKPSLMTFGEVETLFHEFGHGLQHMLTRVDYGKASGIRNVEWDAVELPSQFMENWCYHRPTLLSLGRHYQTGEPMPEAYYRKLLAARTYMSGSIMLRQIHFSWVDLELHHRYQPGGETPQQVRRRIAENTTVMPPLPEDAFLCAFGHIFAGGYAAGYYSYKWAEVLSADAFAAFEEAGLEDEQQIAQVGHRFRETVLALGGSQHPMQVFAAFRGREPNTLALLRHSGLAA</sequence>
<dbReference type="InterPro" id="IPR024079">
    <property type="entry name" value="MetalloPept_cat_dom_sf"/>
</dbReference>
<dbReference type="Pfam" id="PF01432">
    <property type="entry name" value="Peptidase_M3"/>
    <property type="match status" value="1"/>
</dbReference>
<dbReference type="EMBL" id="JAHHHV010000078">
    <property type="protein sequence ID" value="MBW4467606.1"/>
    <property type="molecule type" value="Genomic_DNA"/>
</dbReference>
<feature type="domain" description="Peptidase M3A/M3B catalytic" evidence="10">
    <location>
        <begin position="244"/>
        <end position="701"/>
    </location>
</feature>
<dbReference type="PANTHER" id="PTHR11804:SF83">
    <property type="entry name" value="LD37516P"/>
    <property type="match status" value="1"/>
</dbReference>
<accession>A0A951PDC9</accession>
<dbReference type="Proteomes" id="UP000707356">
    <property type="component" value="Unassembled WGS sequence"/>
</dbReference>
<dbReference type="SUPFAM" id="SSF55486">
    <property type="entry name" value="Metalloproteases ('zincins'), catalytic domain"/>
    <property type="match status" value="1"/>
</dbReference>
<evidence type="ECO:0000313" key="13">
    <source>
        <dbReference type="Proteomes" id="UP000707356"/>
    </source>
</evidence>
<dbReference type="GO" id="GO:0005829">
    <property type="term" value="C:cytosol"/>
    <property type="evidence" value="ECO:0007669"/>
    <property type="project" value="UniProtKB-ARBA"/>
</dbReference>
<dbReference type="GO" id="GO:0006508">
    <property type="term" value="P:proteolysis"/>
    <property type="evidence" value="ECO:0007669"/>
    <property type="project" value="UniProtKB-KW"/>
</dbReference>
<dbReference type="CDD" id="cd06456">
    <property type="entry name" value="M3A_DCP"/>
    <property type="match status" value="1"/>
</dbReference>
<dbReference type="GO" id="GO:0046872">
    <property type="term" value="F:metal ion binding"/>
    <property type="evidence" value="ECO:0007669"/>
    <property type="project" value="UniProtKB-UniRule"/>
</dbReference>
<dbReference type="InterPro" id="IPR001567">
    <property type="entry name" value="Pept_M3A_M3B_dom"/>
</dbReference>
<keyword evidence="5 9" id="KW-0862">Zinc</keyword>
<feature type="domain" description="Oligopeptidase A N-terminal" evidence="11">
    <location>
        <begin position="42"/>
        <end position="164"/>
    </location>
</feature>
<evidence type="ECO:0000256" key="1">
    <source>
        <dbReference type="ARBA" id="ARBA00006040"/>
    </source>
</evidence>
<evidence type="ECO:0000256" key="6">
    <source>
        <dbReference type="ARBA" id="ARBA00023049"/>
    </source>
</evidence>
<gene>
    <name evidence="12" type="ORF">KME07_19435</name>
</gene>
<dbReference type="InterPro" id="IPR034005">
    <property type="entry name" value="M3A_DCP"/>
</dbReference>
<dbReference type="Gene3D" id="3.40.390.10">
    <property type="entry name" value="Collagenase (Catalytic Domain)"/>
    <property type="match status" value="1"/>
</dbReference>
<dbReference type="FunFam" id="1.10.1370.40:FF:000005">
    <property type="entry name" value="Organellar oligopeptidase A, chloroplastic/mitochondrial"/>
    <property type="match status" value="1"/>
</dbReference>
<evidence type="ECO:0000256" key="4">
    <source>
        <dbReference type="ARBA" id="ARBA00022801"/>
    </source>
</evidence>
<dbReference type="EC" id="3.4.24.70" evidence="8"/>
<evidence type="ECO:0000313" key="12">
    <source>
        <dbReference type="EMBL" id="MBW4467606.1"/>
    </source>
</evidence>
<dbReference type="InterPro" id="IPR045666">
    <property type="entry name" value="OpdA_N"/>
</dbReference>
<dbReference type="InterPro" id="IPR024077">
    <property type="entry name" value="Neurolysin/TOP_dom2"/>
</dbReference>
<comment type="catalytic activity">
    <reaction evidence="7">
        <text>Hydrolysis of oligopeptides, with broad specificity. Gly or Ala commonly occur as P1 or P1' residues, but more distant residues are also important, as is shown by the fact that Z-Gly-Pro-Gly-|-Gly-Pro-Ala is cleaved, but not Z-(Gly)(5).</text>
        <dbReference type="EC" id="3.4.24.70"/>
    </reaction>
</comment>
<dbReference type="AlphaFoldDB" id="A0A951PDC9"/>
<reference evidence="12" key="2">
    <citation type="journal article" date="2022" name="Microbiol. Resour. Announc.">
        <title>Metagenome Sequencing to Explore Phylogenomics of Terrestrial Cyanobacteria.</title>
        <authorList>
            <person name="Ward R.D."/>
            <person name="Stajich J.E."/>
            <person name="Johansen J.R."/>
            <person name="Huntemann M."/>
            <person name="Clum A."/>
            <person name="Foster B."/>
            <person name="Foster B."/>
            <person name="Roux S."/>
            <person name="Palaniappan K."/>
            <person name="Varghese N."/>
            <person name="Mukherjee S."/>
            <person name="Reddy T.B.K."/>
            <person name="Daum C."/>
            <person name="Copeland A."/>
            <person name="Chen I.A."/>
            <person name="Ivanova N.N."/>
            <person name="Kyrpides N.C."/>
            <person name="Shapiro N."/>
            <person name="Eloe-Fadrosh E.A."/>
            <person name="Pietrasiak N."/>
        </authorList>
    </citation>
    <scope>NUCLEOTIDE SEQUENCE</scope>
    <source>
        <strain evidence="12">GSE-TBD4-15B</strain>
    </source>
</reference>
<name>A0A951PDC9_9CYAN</name>
<comment type="similarity">
    <text evidence="1 9">Belongs to the peptidase M3 family.</text>
</comment>
<evidence type="ECO:0000256" key="2">
    <source>
        <dbReference type="ARBA" id="ARBA00022670"/>
    </source>
</evidence>
<evidence type="ECO:0000256" key="7">
    <source>
        <dbReference type="ARBA" id="ARBA00024603"/>
    </source>
</evidence>
<dbReference type="Pfam" id="PF19310">
    <property type="entry name" value="TOP_N"/>
    <property type="match status" value="1"/>
</dbReference>
<dbReference type="PANTHER" id="PTHR11804">
    <property type="entry name" value="PROTEASE M3 THIMET OLIGOPEPTIDASE-RELATED"/>
    <property type="match status" value="1"/>
</dbReference>
<evidence type="ECO:0000256" key="9">
    <source>
        <dbReference type="RuleBase" id="RU003435"/>
    </source>
</evidence>
<proteinExistence type="inferred from homology"/>
<dbReference type="GO" id="GO:0006518">
    <property type="term" value="P:peptide metabolic process"/>
    <property type="evidence" value="ECO:0007669"/>
    <property type="project" value="TreeGrafter"/>
</dbReference>
<evidence type="ECO:0000256" key="5">
    <source>
        <dbReference type="ARBA" id="ARBA00022833"/>
    </source>
</evidence>